<accession>A0A1W1V251</accession>
<feature type="transmembrane region" description="Helical" evidence="1">
    <location>
        <begin position="34"/>
        <end position="53"/>
    </location>
</feature>
<gene>
    <name evidence="2" type="ORF">SAMN00120144_1340</name>
</gene>
<keyword evidence="3" id="KW-1185">Reference proteome</keyword>
<organism evidence="2 3">
    <name type="scientific">Hymenobacter roseosalivarius DSM 11622</name>
    <dbReference type="NCBI Taxonomy" id="645990"/>
    <lineage>
        <taxon>Bacteria</taxon>
        <taxon>Pseudomonadati</taxon>
        <taxon>Bacteroidota</taxon>
        <taxon>Cytophagia</taxon>
        <taxon>Cytophagales</taxon>
        <taxon>Hymenobacteraceae</taxon>
        <taxon>Hymenobacter</taxon>
    </lineage>
</organism>
<evidence type="ECO:0000313" key="2">
    <source>
        <dbReference type="EMBL" id="SMB87405.1"/>
    </source>
</evidence>
<keyword evidence="1" id="KW-1133">Transmembrane helix</keyword>
<proteinExistence type="predicted"/>
<name>A0A1W1V251_9BACT</name>
<keyword evidence="1" id="KW-0472">Membrane</keyword>
<dbReference type="STRING" id="645990.SAMN00120144_1340"/>
<sequence>MVLGTLLAVIITLGLVSSSDPIINLSGEANKFMTAISFGVGGSLYGLLYYFWLDKPPHTKLW</sequence>
<protein>
    <submittedName>
        <fullName evidence="2">Uncharacterized protein</fullName>
    </submittedName>
</protein>
<dbReference type="Proteomes" id="UP000192266">
    <property type="component" value="Unassembled WGS sequence"/>
</dbReference>
<dbReference type="AlphaFoldDB" id="A0A1W1V251"/>
<dbReference type="EMBL" id="FWWW01000048">
    <property type="protein sequence ID" value="SMB87405.1"/>
    <property type="molecule type" value="Genomic_DNA"/>
</dbReference>
<reference evidence="2 3" key="1">
    <citation type="submission" date="2017-04" db="EMBL/GenBank/DDBJ databases">
        <authorList>
            <person name="Afonso C.L."/>
            <person name="Miller P.J."/>
            <person name="Scott M.A."/>
            <person name="Spackman E."/>
            <person name="Goraichik I."/>
            <person name="Dimitrov K.M."/>
            <person name="Suarez D.L."/>
            <person name="Swayne D.E."/>
        </authorList>
    </citation>
    <scope>NUCLEOTIDE SEQUENCE [LARGE SCALE GENOMIC DNA]</scope>
    <source>
        <strain evidence="2 3">DSM 11622</strain>
    </source>
</reference>
<evidence type="ECO:0000313" key="3">
    <source>
        <dbReference type="Proteomes" id="UP000192266"/>
    </source>
</evidence>
<keyword evidence="1" id="KW-0812">Transmembrane</keyword>
<evidence type="ECO:0000256" key="1">
    <source>
        <dbReference type="SAM" id="Phobius"/>
    </source>
</evidence>